<gene>
    <name evidence="1" type="ORF">L4923_18890</name>
</gene>
<proteinExistence type="predicted"/>
<name>A0ABS9QI67_9HYPH</name>
<protein>
    <submittedName>
        <fullName evidence="1">Uncharacterized protein</fullName>
    </submittedName>
</protein>
<comment type="caution">
    <text evidence="1">The sequence shown here is derived from an EMBL/GenBank/DDBJ whole genome shotgun (WGS) entry which is preliminary data.</text>
</comment>
<evidence type="ECO:0000313" key="2">
    <source>
        <dbReference type="Proteomes" id="UP001201701"/>
    </source>
</evidence>
<keyword evidence="2" id="KW-1185">Reference proteome</keyword>
<organism evidence="1 2">
    <name type="scientific">Mesorhizobium retamae</name>
    <dbReference type="NCBI Taxonomy" id="2912854"/>
    <lineage>
        <taxon>Bacteria</taxon>
        <taxon>Pseudomonadati</taxon>
        <taxon>Pseudomonadota</taxon>
        <taxon>Alphaproteobacteria</taxon>
        <taxon>Hyphomicrobiales</taxon>
        <taxon>Phyllobacteriaceae</taxon>
        <taxon>Mesorhizobium</taxon>
    </lineage>
</organism>
<dbReference type="Proteomes" id="UP001201701">
    <property type="component" value="Unassembled WGS sequence"/>
</dbReference>
<evidence type="ECO:0000313" key="1">
    <source>
        <dbReference type="EMBL" id="MCG7507100.1"/>
    </source>
</evidence>
<dbReference type="RefSeq" id="WP_239367925.1">
    <property type="nucleotide sequence ID" value="NZ_JAKREW010000020.1"/>
</dbReference>
<dbReference type="EMBL" id="JAKREW010000020">
    <property type="protein sequence ID" value="MCG7507100.1"/>
    <property type="molecule type" value="Genomic_DNA"/>
</dbReference>
<sequence>MGREVRMVPADWQHPRYTKDNAPFDRAVGRYIPMFDGGYKEAAEEFMEKANAEGLEAALDYYGSAPKEDEYMPDWPEDQRTHFMMYEDTSEGTPISPAFATPEELAKWLADTGASAFANETATYEQWLRIARGGWAPSAIVVGGKLVSGIAADLS</sequence>
<accession>A0ABS9QI67</accession>
<reference evidence="1 2" key="1">
    <citation type="submission" date="2022-02" db="EMBL/GenBank/DDBJ databases">
        <title>Draft genome sequence of Mezorhizobium retamae strain IRAMC:0171 isolated from Retama raetam nodules.</title>
        <authorList>
            <person name="Bengaied R."/>
            <person name="Sbissi I."/>
            <person name="Huber K."/>
            <person name="Ghodbane F."/>
            <person name="Nouioui I."/>
            <person name="Tarhouni M."/>
            <person name="Gtari M."/>
        </authorList>
    </citation>
    <scope>NUCLEOTIDE SEQUENCE [LARGE SCALE GENOMIC DNA]</scope>
    <source>
        <strain evidence="1 2">IRAMC:0171</strain>
    </source>
</reference>